<dbReference type="AlphaFoldDB" id="H3GYI1"/>
<evidence type="ECO:0000313" key="2">
    <source>
        <dbReference type="EnsemblProtists" id="Phyra82757"/>
    </source>
</evidence>
<dbReference type="Proteomes" id="UP000005238">
    <property type="component" value="Unassembled WGS sequence"/>
</dbReference>
<dbReference type="VEuPathDB" id="FungiDB:KRP23_115"/>
<evidence type="ECO:0000313" key="3">
    <source>
        <dbReference type="Proteomes" id="UP000005238"/>
    </source>
</evidence>
<sequence>MELAYEGRSEPLEFSPPEQRQRVLLLRNASDVAVLFKVQCTAPRKLRVRPALGILAAAETASIQVHLSPQECTAATCKLLVLGRIATQTLPLRAAAVDAEQLKTMWTATEAQTDPDTLVLSETVNVRIRSASAAATGDDKAATLSSTPSAPPQLTTRHVAELVLLLMKSQSRRKENALATAERERLLAAKELHPSDWPCWEEYAVRMRKLLQERHKRKIPV</sequence>
<dbReference type="HOGENOM" id="CLU_097362_0_0_1"/>
<dbReference type="Gene3D" id="2.60.40.10">
    <property type="entry name" value="Immunoglobulins"/>
    <property type="match status" value="1"/>
</dbReference>
<keyword evidence="3" id="KW-1185">Reference proteome</keyword>
<dbReference type="GeneID" id="94217791"/>
<reference evidence="3" key="1">
    <citation type="journal article" date="2006" name="Science">
        <title>Phytophthora genome sequences uncover evolutionary origins and mechanisms of pathogenesis.</title>
        <authorList>
            <person name="Tyler B.M."/>
            <person name="Tripathy S."/>
            <person name="Zhang X."/>
            <person name="Dehal P."/>
            <person name="Jiang R.H."/>
            <person name="Aerts A."/>
            <person name="Arredondo F.D."/>
            <person name="Baxter L."/>
            <person name="Bensasson D."/>
            <person name="Beynon J.L."/>
            <person name="Chapman J."/>
            <person name="Damasceno C.M."/>
            <person name="Dorrance A.E."/>
            <person name="Dou D."/>
            <person name="Dickerman A.W."/>
            <person name="Dubchak I.L."/>
            <person name="Garbelotto M."/>
            <person name="Gijzen M."/>
            <person name="Gordon S.G."/>
            <person name="Govers F."/>
            <person name="Grunwald N.J."/>
            <person name="Huang W."/>
            <person name="Ivors K.L."/>
            <person name="Jones R.W."/>
            <person name="Kamoun S."/>
            <person name="Krampis K."/>
            <person name="Lamour K.H."/>
            <person name="Lee M.K."/>
            <person name="McDonald W.H."/>
            <person name="Medina M."/>
            <person name="Meijer H.J."/>
            <person name="Nordberg E.K."/>
            <person name="Maclean D.J."/>
            <person name="Ospina-Giraldo M.D."/>
            <person name="Morris P.F."/>
            <person name="Phuntumart V."/>
            <person name="Putnam N.H."/>
            <person name="Rash S."/>
            <person name="Rose J.K."/>
            <person name="Sakihama Y."/>
            <person name="Salamov A.A."/>
            <person name="Savidor A."/>
            <person name="Scheuring C.F."/>
            <person name="Smith B.M."/>
            <person name="Sobral B.W."/>
            <person name="Terry A."/>
            <person name="Torto-Alalibo T.A."/>
            <person name="Win J."/>
            <person name="Xu Z."/>
            <person name="Zhang H."/>
            <person name="Grigoriev I.V."/>
            <person name="Rokhsar D.S."/>
            <person name="Boore J.L."/>
        </authorList>
    </citation>
    <scope>NUCLEOTIDE SEQUENCE [LARGE SCALE GENOMIC DNA]</scope>
    <source>
        <strain evidence="3">Pr102</strain>
    </source>
</reference>
<dbReference type="GO" id="GO:0043495">
    <property type="term" value="F:protein-membrane adaptor activity"/>
    <property type="evidence" value="ECO:0000318"/>
    <property type="project" value="GO_Central"/>
</dbReference>
<name>H3GYI1_PHYRM</name>
<organism evidence="2 3">
    <name type="scientific">Phytophthora ramorum</name>
    <name type="common">Sudden oak death agent</name>
    <dbReference type="NCBI Taxonomy" id="164328"/>
    <lineage>
        <taxon>Eukaryota</taxon>
        <taxon>Sar</taxon>
        <taxon>Stramenopiles</taxon>
        <taxon>Oomycota</taxon>
        <taxon>Peronosporomycetes</taxon>
        <taxon>Peronosporales</taxon>
        <taxon>Peronosporaceae</taxon>
        <taxon>Phytophthora</taxon>
    </lineage>
</organism>
<dbReference type="RefSeq" id="XP_067750670.1">
    <property type="nucleotide sequence ID" value="XM_067882012.1"/>
</dbReference>
<dbReference type="EMBL" id="DS566074">
    <property type="status" value="NOT_ANNOTATED_CDS"/>
    <property type="molecule type" value="Genomic_DNA"/>
</dbReference>
<dbReference type="InParanoid" id="H3GYI1"/>
<dbReference type="OrthoDB" id="108265at2759"/>
<dbReference type="OMA" id="QCTAPRK"/>
<dbReference type="InterPro" id="IPR008962">
    <property type="entry name" value="PapD-like_sf"/>
</dbReference>
<reference evidence="2" key="2">
    <citation type="submission" date="2015-06" db="UniProtKB">
        <authorList>
            <consortium name="EnsemblProtists"/>
        </authorList>
    </citation>
    <scope>IDENTIFICATION</scope>
    <source>
        <strain evidence="2">Pr102</strain>
    </source>
</reference>
<dbReference type="InterPro" id="IPR013783">
    <property type="entry name" value="Ig-like_fold"/>
</dbReference>
<dbReference type="SUPFAM" id="SSF49354">
    <property type="entry name" value="PapD-like"/>
    <property type="match status" value="1"/>
</dbReference>
<dbReference type="VEuPathDB" id="FungiDB:KRP22_10493"/>
<dbReference type="GO" id="GO:0090158">
    <property type="term" value="P:endoplasmic reticulum membrane organization"/>
    <property type="evidence" value="ECO:0000318"/>
    <property type="project" value="GO_Central"/>
</dbReference>
<evidence type="ECO:0000259" key="1">
    <source>
        <dbReference type="PROSITE" id="PS50202"/>
    </source>
</evidence>
<accession>H3GYI1</accession>
<dbReference type="EnsemblProtists" id="Phyra82757">
    <property type="protein sequence ID" value="Phyra82757"/>
    <property type="gene ID" value="Phyra82757"/>
</dbReference>
<protein>
    <recommendedName>
        <fullName evidence="1">MSP domain-containing protein</fullName>
    </recommendedName>
</protein>
<dbReference type="GO" id="GO:0005789">
    <property type="term" value="C:endoplasmic reticulum membrane"/>
    <property type="evidence" value="ECO:0000318"/>
    <property type="project" value="GO_Central"/>
</dbReference>
<dbReference type="Pfam" id="PF00635">
    <property type="entry name" value="Motile_Sperm"/>
    <property type="match status" value="1"/>
</dbReference>
<dbReference type="PROSITE" id="PS50202">
    <property type="entry name" value="MSP"/>
    <property type="match status" value="1"/>
</dbReference>
<proteinExistence type="predicted"/>
<dbReference type="eggNOG" id="ENOG502SGKB">
    <property type="taxonomic scope" value="Eukaryota"/>
</dbReference>
<dbReference type="GO" id="GO:0061817">
    <property type="term" value="P:endoplasmic reticulum-plasma membrane tethering"/>
    <property type="evidence" value="ECO:0000318"/>
    <property type="project" value="GO_Central"/>
</dbReference>
<dbReference type="InterPro" id="IPR000535">
    <property type="entry name" value="MSP_dom"/>
</dbReference>
<dbReference type="GO" id="GO:0005886">
    <property type="term" value="C:plasma membrane"/>
    <property type="evidence" value="ECO:0000318"/>
    <property type="project" value="GO_Central"/>
</dbReference>
<feature type="domain" description="MSP" evidence="1">
    <location>
        <begin position="2"/>
        <end position="124"/>
    </location>
</feature>